<keyword evidence="3" id="KW-1185">Reference proteome</keyword>
<feature type="compositionally biased region" description="Low complexity" evidence="1">
    <location>
        <begin position="36"/>
        <end position="48"/>
    </location>
</feature>
<evidence type="ECO:0000256" key="1">
    <source>
        <dbReference type="SAM" id="MobiDB-lite"/>
    </source>
</evidence>
<dbReference type="Proteomes" id="UP000027265">
    <property type="component" value="Unassembled WGS sequence"/>
</dbReference>
<feature type="region of interest" description="Disordered" evidence="1">
    <location>
        <begin position="199"/>
        <end position="255"/>
    </location>
</feature>
<accession>A0A067QFW7</accession>
<feature type="region of interest" description="Disordered" evidence="1">
    <location>
        <begin position="268"/>
        <end position="296"/>
    </location>
</feature>
<feature type="compositionally biased region" description="Low complexity" evidence="1">
    <location>
        <begin position="285"/>
        <end position="296"/>
    </location>
</feature>
<name>A0A067QFW7_9AGAM</name>
<dbReference type="HOGENOM" id="CLU_578775_0_0_1"/>
<dbReference type="AlphaFoldDB" id="A0A067QFW7"/>
<organism evidence="2 3">
    <name type="scientific">Jaapia argillacea MUCL 33604</name>
    <dbReference type="NCBI Taxonomy" id="933084"/>
    <lineage>
        <taxon>Eukaryota</taxon>
        <taxon>Fungi</taxon>
        <taxon>Dikarya</taxon>
        <taxon>Basidiomycota</taxon>
        <taxon>Agaricomycotina</taxon>
        <taxon>Agaricomycetes</taxon>
        <taxon>Agaricomycetidae</taxon>
        <taxon>Jaapiales</taxon>
        <taxon>Jaapiaceae</taxon>
        <taxon>Jaapia</taxon>
    </lineage>
</organism>
<feature type="compositionally biased region" description="Polar residues" evidence="1">
    <location>
        <begin position="85"/>
        <end position="106"/>
    </location>
</feature>
<feature type="compositionally biased region" description="Polar residues" evidence="1">
    <location>
        <begin position="130"/>
        <end position="142"/>
    </location>
</feature>
<dbReference type="EMBL" id="KL197709">
    <property type="protein sequence ID" value="KDQ65080.1"/>
    <property type="molecule type" value="Genomic_DNA"/>
</dbReference>
<gene>
    <name evidence="2" type="ORF">JAAARDRAFT_28745</name>
</gene>
<feature type="region of interest" description="Disordered" evidence="1">
    <location>
        <begin position="1"/>
        <end position="48"/>
    </location>
</feature>
<feature type="region of interest" description="Disordered" evidence="1">
    <location>
        <begin position="73"/>
        <end position="152"/>
    </location>
</feature>
<dbReference type="InParanoid" id="A0A067QFW7"/>
<evidence type="ECO:0000313" key="2">
    <source>
        <dbReference type="EMBL" id="KDQ65080.1"/>
    </source>
</evidence>
<evidence type="ECO:0000313" key="3">
    <source>
        <dbReference type="Proteomes" id="UP000027265"/>
    </source>
</evidence>
<feature type="region of interest" description="Disordered" evidence="1">
    <location>
        <begin position="341"/>
        <end position="418"/>
    </location>
</feature>
<protein>
    <submittedName>
        <fullName evidence="2">Uncharacterized protein</fullName>
    </submittedName>
</protein>
<reference evidence="3" key="1">
    <citation type="journal article" date="2014" name="Proc. Natl. Acad. Sci. U.S.A.">
        <title>Extensive sampling of basidiomycete genomes demonstrates inadequacy of the white-rot/brown-rot paradigm for wood decay fungi.</title>
        <authorList>
            <person name="Riley R."/>
            <person name="Salamov A.A."/>
            <person name="Brown D.W."/>
            <person name="Nagy L.G."/>
            <person name="Floudas D."/>
            <person name="Held B.W."/>
            <person name="Levasseur A."/>
            <person name="Lombard V."/>
            <person name="Morin E."/>
            <person name="Otillar R."/>
            <person name="Lindquist E.A."/>
            <person name="Sun H."/>
            <person name="LaButti K.M."/>
            <person name="Schmutz J."/>
            <person name="Jabbour D."/>
            <person name="Luo H."/>
            <person name="Baker S.E."/>
            <person name="Pisabarro A.G."/>
            <person name="Walton J.D."/>
            <person name="Blanchette R.A."/>
            <person name="Henrissat B."/>
            <person name="Martin F."/>
            <person name="Cullen D."/>
            <person name="Hibbett D.S."/>
            <person name="Grigoriev I.V."/>
        </authorList>
    </citation>
    <scope>NUCLEOTIDE SEQUENCE [LARGE SCALE GENOMIC DNA]</scope>
    <source>
        <strain evidence="3">MUCL 33604</strain>
    </source>
</reference>
<sequence>MYQPSFMTGGPPKQPKSDGFQELLRRTSVKGGSAGKGSQSRSSSLSKAASELPLLFRFSLSFTRRKKSVDLTAGTITPFPCDNPSHAQPTPHLRSSATHPSPSTLQPLVPNRFPPSAERFPNEERHPVGTPQSVSFPSSDANASAKGKGKEHENWWAVGLESYRMTTQSRASRRSTEIAARYSQALSDSSLATEDLNLAGDTMSHPQPDPGFRFPSDNPPVAPSSSYHRRPISSLRPSTAPHLSDISPPGGLRTVSEGDVQEEFLRRLDLVSGGSRPPPRPPRSPTRSLSLGPSSSISSGWVLVSHSLSCRPESPSPSSTLSRRIRASLDLDRTTSVDLLEEITPTVDEGQPKPILRPSSKTKHRPRPLPIPPPSQTSTNLPSPTSPAPVREFVVTSRPTSPISPASRPRSLTLLDDNPPTPTIFLRRKVRALPSPPDLYNSTLRRDKKEKWKAEWNQGSMEEVIQALRELR</sequence>
<proteinExistence type="predicted"/>